<dbReference type="OMA" id="DICENYW"/>
<dbReference type="InParanoid" id="A0BX63"/>
<dbReference type="KEGG" id="ptm:GSPATT00032982001"/>
<dbReference type="HOGENOM" id="CLU_024034_1_0_1"/>
<evidence type="ECO:0000313" key="1">
    <source>
        <dbReference type="EMBL" id="CAK63130.1"/>
    </source>
</evidence>
<gene>
    <name evidence="1" type="ORF">GSPATT00032982001</name>
</gene>
<organism evidence="1 2">
    <name type="scientific">Paramecium tetraurelia</name>
    <dbReference type="NCBI Taxonomy" id="5888"/>
    <lineage>
        <taxon>Eukaryota</taxon>
        <taxon>Sar</taxon>
        <taxon>Alveolata</taxon>
        <taxon>Ciliophora</taxon>
        <taxon>Intramacronucleata</taxon>
        <taxon>Oligohymenophorea</taxon>
        <taxon>Peniculida</taxon>
        <taxon>Parameciidae</taxon>
        <taxon>Paramecium</taxon>
    </lineage>
</organism>
<dbReference type="PANTHER" id="PTHR33706:SF1">
    <property type="entry name" value="TPR REPEAT PROTEIN"/>
    <property type="match status" value="1"/>
</dbReference>
<reference evidence="1 2" key="1">
    <citation type="journal article" date="2006" name="Nature">
        <title>Global trends of whole-genome duplications revealed by the ciliate Paramecium tetraurelia.</title>
        <authorList>
            <consortium name="Genoscope"/>
            <person name="Aury J.-M."/>
            <person name="Jaillon O."/>
            <person name="Duret L."/>
            <person name="Noel B."/>
            <person name="Jubin C."/>
            <person name="Porcel B.M."/>
            <person name="Segurens B."/>
            <person name="Daubin V."/>
            <person name="Anthouard V."/>
            <person name="Aiach N."/>
            <person name="Arnaiz O."/>
            <person name="Billaut A."/>
            <person name="Beisson J."/>
            <person name="Blanc I."/>
            <person name="Bouhouche K."/>
            <person name="Camara F."/>
            <person name="Duharcourt S."/>
            <person name="Guigo R."/>
            <person name="Gogendeau D."/>
            <person name="Katinka M."/>
            <person name="Keller A.-M."/>
            <person name="Kissmehl R."/>
            <person name="Klotz C."/>
            <person name="Koll F."/>
            <person name="Le Moue A."/>
            <person name="Lepere C."/>
            <person name="Malinsky S."/>
            <person name="Nowacki M."/>
            <person name="Nowak J.K."/>
            <person name="Plattner H."/>
            <person name="Poulain J."/>
            <person name="Ruiz F."/>
            <person name="Serrano V."/>
            <person name="Zagulski M."/>
            <person name="Dessen P."/>
            <person name="Betermier M."/>
            <person name="Weissenbach J."/>
            <person name="Scarpelli C."/>
            <person name="Schachter V."/>
            <person name="Sperling L."/>
            <person name="Meyer E."/>
            <person name="Cohen J."/>
            <person name="Wincker P."/>
        </authorList>
    </citation>
    <scope>NUCLEOTIDE SEQUENCE [LARGE SCALE GENOMIC DNA]</scope>
    <source>
        <strain evidence="1 2">Stock d4-2</strain>
    </source>
</reference>
<proteinExistence type="predicted"/>
<evidence type="ECO:0000313" key="2">
    <source>
        <dbReference type="Proteomes" id="UP000000600"/>
    </source>
</evidence>
<dbReference type="RefSeq" id="XP_001430528.1">
    <property type="nucleotide sequence ID" value="XM_001430491.2"/>
</dbReference>
<sequence>MNDLFSSMKESIKLIFQIQKTEDDRFLYIIKNNSNPFECSSTELDYIVKIIEGNIFEDHNLKKKQASSELNEAIESLSKVLFIAQEQRKFIQNIENQFTKVNKEKSIITLKGFQKSKNTLEQTTFNLIISNEGNQVYQKDGQILRIETKQPQSSKDEQILNNIEQIKNLQFIGGYGADGQKINLWHYFWKGEKIGGGVYSEIGQKQGMWQDICENYWDKKNVVEEGQYEDGKRIGAWNFIYNNQNIGGGQYDNEGYGTKKGNWIELADQFMNQSQVFTSGRYHNNKKIDRWDIIFRGQSIGGGSYEYQLEGDSIKIGKWIELNDRFYDDSQVTHVGLYCNGKKVGKWDVYYQENYGDKTNHQIGGGQYEDQLDGDQMKIGKWIELNDGFYDNSQVTNVGEYKNGRKVGKWVIMYKGQEIGGGSYECWAKGDSIKIGTWIELSYGFYDDSQVTYVGEYQNGKKVGNWDICYKFYLFETQNIIMQRQIKSKWWRSV</sequence>
<name>A0BX63_PARTE</name>
<dbReference type="GeneID" id="5016312"/>
<accession>A0BX63</accession>
<dbReference type="Proteomes" id="UP000000600">
    <property type="component" value="Unassembled WGS sequence"/>
</dbReference>
<dbReference type="EMBL" id="CT868024">
    <property type="protein sequence ID" value="CAK63130.1"/>
    <property type="molecule type" value="Genomic_DNA"/>
</dbReference>
<keyword evidence="2" id="KW-1185">Reference proteome</keyword>
<dbReference type="AlphaFoldDB" id="A0BX63"/>
<dbReference type="OrthoDB" id="309410at2759"/>
<protein>
    <submittedName>
        <fullName evidence="1">Uncharacterized protein</fullName>
    </submittedName>
</protein>
<dbReference type="PANTHER" id="PTHR33706">
    <property type="entry name" value="MORN VARIANT REPEAT PROTEIN"/>
    <property type="match status" value="1"/>
</dbReference>